<protein>
    <submittedName>
        <fullName evidence="2">YjzD family protein</fullName>
    </submittedName>
</protein>
<keyword evidence="3" id="KW-1185">Reference proteome</keyword>
<dbReference type="Proteomes" id="UP000831880">
    <property type="component" value="Chromosome"/>
</dbReference>
<accession>A0ABY4GZK4</accession>
<evidence type="ECO:0000313" key="2">
    <source>
        <dbReference type="EMBL" id="UOQ92822.1"/>
    </source>
</evidence>
<name>A0ABY4GZK4_9BACI</name>
<dbReference type="RefSeq" id="WP_244752427.1">
    <property type="nucleotide sequence ID" value="NZ_CP095074.1"/>
</dbReference>
<evidence type="ECO:0000313" key="3">
    <source>
        <dbReference type="Proteomes" id="UP000831880"/>
    </source>
</evidence>
<sequence length="58" mass="6377">MRIVMTIVWAFLLSLMTAYVISNMTGTGFSFLQVMVMTILFGGTTIVLGEGIIKEEEA</sequence>
<keyword evidence="1" id="KW-0472">Membrane</keyword>
<dbReference type="EMBL" id="CP095074">
    <property type="protein sequence ID" value="UOQ92822.1"/>
    <property type="molecule type" value="Genomic_DNA"/>
</dbReference>
<dbReference type="InterPro" id="IPR021324">
    <property type="entry name" value="DUF2929"/>
</dbReference>
<gene>
    <name evidence="2" type="ORF">MUO14_20790</name>
</gene>
<evidence type="ECO:0000256" key="1">
    <source>
        <dbReference type="SAM" id="Phobius"/>
    </source>
</evidence>
<dbReference type="Pfam" id="PF11151">
    <property type="entry name" value="DUF2929"/>
    <property type="match status" value="1"/>
</dbReference>
<keyword evidence="1" id="KW-1133">Transmembrane helix</keyword>
<reference evidence="2 3" key="1">
    <citation type="submission" date="2022-04" db="EMBL/GenBank/DDBJ databases">
        <title>Halobacillus sp. isolated from saltern.</title>
        <authorList>
            <person name="Won M."/>
            <person name="Lee C.-M."/>
            <person name="Woen H.-Y."/>
            <person name="Kwon S.-W."/>
        </authorList>
    </citation>
    <scope>NUCLEOTIDE SEQUENCE [LARGE SCALE GENOMIC DNA]</scope>
    <source>
        <strain evidence="2 3">SSTM10-2</strain>
    </source>
</reference>
<feature type="transmembrane region" description="Helical" evidence="1">
    <location>
        <begin position="28"/>
        <end position="48"/>
    </location>
</feature>
<keyword evidence="1" id="KW-0812">Transmembrane</keyword>
<organism evidence="2 3">
    <name type="scientific">Halobacillus shinanisalinarum</name>
    <dbReference type="NCBI Taxonomy" id="2932258"/>
    <lineage>
        <taxon>Bacteria</taxon>
        <taxon>Bacillati</taxon>
        <taxon>Bacillota</taxon>
        <taxon>Bacilli</taxon>
        <taxon>Bacillales</taxon>
        <taxon>Bacillaceae</taxon>
        <taxon>Halobacillus</taxon>
    </lineage>
</organism>
<proteinExistence type="predicted"/>